<feature type="compositionally biased region" description="Polar residues" evidence="1">
    <location>
        <begin position="107"/>
        <end position="120"/>
    </location>
</feature>
<dbReference type="EMBL" id="JACEEZ010014471">
    <property type="protein sequence ID" value="KAG0719461.1"/>
    <property type="molecule type" value="Genomic_DNA"/>
</dbReference>
<keyword evidence="3" id="KW-1185">Reference proteome</keyword>
<evidence type="ECO:0000313" key="2">
    <source>
        <dbReference type="EMBL" id="KAG0719461.1"/>
    </source>
</evidence>
<comment type="caution">
    <text evidence="2">The sequence shown here is derived from an EMBL/GenBank/DDBJ whole genome shotgun (WGS) entry which is preliminary data.</text>
</comment>
<gene>
    <name evidence="2" type="ORF">GWK47_007276</name>
</gene>
<accession>A0A8J5CSV8</accession>
<feature type="region of interest" description="Disordered" evidence="1">
    <location>
        <begin position="44"/>
        <end position="120"/>
    </location>
</feature>
<proteinExistence type="predicted"/>
<feature type="compositionally biased region" description="Polar residues" evidence="1">
    <location>
        <begin position="56"/>
        <end position="66"/>
    </location>
</feature>
<dbReference type="OrthoDB" id="7433202at2759"/>
<evidence type="ECO:0000256" key="1">
    <source>
        <dbReference type="SAM" id="MobiDB-lite"/>
    </source>
</evidence>
<name>A0A8J5CSV8_CHIOP</name>
<sequence length="120" mass="12983">MGDVALPAYISSLSATRDLIRQINGRQGDDGSAQLDPALAAFSDLYPTPRRPRHPGTQNADPSTQARRGRIPLSPGHPPTRQQPGTPALACLLRRTTHRGLARRSPMESSASFSLTRQFA</sequence>
<dbReference type="Proteomes" id="UP000770661">
    <property type="component" value="Unassembled WGS sequence"/>
</dbReference>
<reference evidence="2" key="1">
    <citation type="submission" date="2020-07" db="EMBL/GenBank/DDBJ databases">
        <title>The High-quality genome of the commercially important snow crab, Chionoecetes opilio.</title>
        <authorList>
            <person name="Jeong J.-H."/>
            <person name="Ryu S."/>
        </authorList>
    </citation>
    <scope>NUCLEOTIDE SEQUENCE</scope>
    <source>
        <strain evidence="2">MADBK_172401_WGS</strain>
        <tissue evidence="2">Digestive gland</tissue>
    </source>
</reference>
<dbReference type="AlphaFoldDB" id="A0A8J5CSV8"/>
<protein>
    <submittedName>
        <fullName evidence="2">Uncharacterized protein</fullName>
    </submittedName>
</protein>
<evidence type="ECO:0000313" key="3">
    <source>
        <dbReference type="Proteomes" id="UP000770661"/>
    </source>
</evidence>
<organism evidence="2 3">
    <name type="scientific">Chionoecetes opilio</name>
    <name type="common">Atlantic snow crab</name>
    <name type="synonym">Cancer opilio</name>
    <dbReference type="NCBI Taxonomy" id="41210"/>
    <lineage>
        <taxon>Eukaryota</taxon>
        <taxon>Metazoa</taxon>
        <taxon>Ecdysozoa</taxon>
        <taxon>Arthropoda</taxon>
        <taxon>Crustacea</taxon>
        <taxon>Multicrustacea</taxon>
        <taxon>Malacostraca</taxon>
        <taxon>Eumalacostraca</taxon>
        <taxon>Eucarida</taxon>
        <taxon>Decapoda</taxon>
        <taxon>Pleocyemata</taxon>
        <taxon>Brachyura</taxon>
        <taxon>Eubrachyura</taxon>
        <taxon>Majoidea</taxon>
        <taxon>Majidae</taxon>
        <taxon>Chionoecetes</taxon>
    </lineage>
</organism>